<dbReference type="NCBIfam" id="TIGR01128">
    <property type="entry name" value="holA"/>
    <property type="match status" value="1"/>
</dbReference>
<dbReference type="SUPFAM" id="SSF52540">
    <property type="entry name" value="P-loop containing nucleoside triphosphate hydrolases"/>
    <property type="match status" value="1"/>
</dbReference>
<organism evidence="8 9">
    <name type="scientific">Methylopila musalis</name>
    <dbReference type="NCBI Taxonomy" id="1134781"/>
    <lineage>
        <taxon>Bacteria</taxon>
        <taxon>Pseudomonadati</taxon>
        <taxon>Pseudomonadota</taxon>
        <taxon>Alphaproteobacteria</taxon>
        <taxon>Hyphomicrobiales</taxon>
        <taxon>Methylopilaceae</taxon>
        <taxon>Methylopila</taxon>
    </lineage>
</organism>
<dbReference type="InterPro" id="IPR027417">
    <property type="entry name" value="P-loop_NTPase"/>
</dbReference>
<accession>A0ABW3Z4N8</accession>
<dbReference type="GO" id="GO:0003887">
    <property type="term" value="F:DNA-directed DNA polymerase activity"/>
    <property type="evidence" value="ECO:0007669"/>
    <property type="project" value="UniProtKB-EC"/>
</dbReference>
<evidence type="ECO:0000256" key="2">
    <source>
        <dbReference type="ARBA" id="ARBA00022679"/>
    </source>
</evidence>
<dbReference type="PANTHER" id="PTHR34388">
    <property type="entry name" value="DNA POLYMERASE III SUBUNIT DELTA"/>
    <property type="match status" value="1"/>
</dbReference>
<dbReference type="InterPro" id="IPR005790">
    <property type="entry name" value="DNA_polIII_delta"/>
</dbReference>
<proteinExistence type="inferred from homology"/>
<dbReference type="InterPro" id="IPR008921">
    <property type="entry name" value="DNA_pol3_clamp-load_cplx_C"/>
</dbReference>
<dbReference type="EMBL" id="JBHTMX010000018">
    <property type="protein sequence ID" value="MFD1331215.1"/>
    <property type="molecule type" value="Genomic_DNA"/>
</dbReference>
<dbReference type="EC" id="2.7.7.7" evidence="1"/>
<dbReference type="PANTHER" id="PTHR34388:SF1">
    <property type="entry name" value="DNA POLYMERASE III SUBUNIT DELTA"/>
    <property type="match status" value="1"/>
</dbReference>
<evidence type="ECO:0000256" key="5">
    <source>
        <dbReference type="ARBA" id="ARBA00022932"/>
    </source>
</evidence>
<dbReference type="Proteomes" id="UP001597171">
    <property type="component" value="Unassembled WGS sequence"/>
</dbReference>
<comment type="catalytic activity">
    <reaction evidence="7">
        <text>DNA(n) + a 2'-deoxyribonucleoside 5'-triphosphate = DNA(n+1) + diphosphate</text>
        <dbReference type="Rhea" id="RHEA:22508"/>
        <dbReference type="Rhea" id="RHEA-COMP:17339"/>
        <dbReference type="Rhea" id="RHEA-COMP:17340"/>
        <dbReference type="ChEBI" id="CHEBI:33019"/>
        <dbReference type="ChEBI" id="CHEBI:61560"/>
        <dbReference type="ChEBI" id="CHEBI:173112"/>
        <dbReference type="EC" id="2.7.7.7"/>
    </reaction>
</comment>
<reference evidence="9" key="1">
    <citation type="journal article" date="2019" name="Int. J. Syst. Evol. Microbiol.">
        <title>The Global Catalogue of Microorganisms (GCM) 10K type strain sequencing project: providing services to taxonomists for standard genome sequencing and annotation.</title>
        <authorList>
            <consortium name="The Broad Institute Genomics Platform"/>
            <consortium name="The Broad Institute Genome Sequencing Center for Infectious Disease"/>
            <person name="Wu L."/>
            <person name="Ma J."/>
        </authorList>
    </citation>
    <scope>NUCLEOTIDE SEQUENCE [LARGE SCALE GENOMIC DNA]</scope>
    <source>
        <strain evidence="9">CCUG 61696</strain>
    </source>
</reference>
<name>A0ABW3Z4N8_9HYPH</name>
<keyword evidence="9" id="KW-1185">Reference proteome</keyword>
<dbReference type="Gene3D" id="3.40.50.300">
    <property type="entry name" value="P-loop containing nucleotide triphosphate hydrolases"/>
    <property type="match status" value="1"/>
</dbReference>
<keyword evidence="2 8" id="KW-0808">Transferase</keyword>
<evidence type="ECO:0000256" key="1">
    <source>
        <dbReference type="ARBA" id="ARBA00012417"/>
    </source>
</evidence>
<gene>
    <name evidence="8" type="primary">holA</name>
    <name evidence="8" type="ORF">ACFQ4O_04315</name>
</gene>
<dbReference type="RefSeq" id="WP_378774418.1">
    <property type="nucleotide sequence ID" value="NZ_JBHTMX010000018.1"/>
</dbReference>
<evidence type="ECO:0000256" key="7">
    <source>
        <dbReference type="ARBA" id="ARBA00049244"/>
    </source>
</evidence>
<keyword evidence="3 8" id="KW-0548">Nucleotidyltransferase</keyword>
<comment type="caution">
    <text evidence="8">The sequence shown here is derived from an EMBL/GenBank/DDBJ whole genome shotgun (WGS) entry which is preliminary data.</text>
</comment>
<comment type="similarity">
    <text evidence="6">Belongs to the DNA polymerase HolA subunit family.</text>
</comment>
<protein>
    <recommendedName>
        <fullName evidence="1">DNA-directed DNA polymerase</fullName>
        <ecNumber evidence="1">2.7.7.7</ecNumber>
    </recommendedName>
</protein>
<dbReference type="SUPFAM" id="SSF48019">
    <property type="entry name" value="post-AAA+ oligomerization domain-like"/>
    <property type="match status" value="1"/>
</dbReference>
<evidence type="ECO:0000313" key="8">
    <source>
        <dbReference type="EMBL" id="MFD1331215.1"/>
    </source>
</evidence>
<keyword evidence="4" id="KW-0235">DNA replication</keyword>
<dbReference type="Gene3D" id="1.20.272.10">
    <property type="match status" value="1"/>
</dbReference>
<keyword evidence="5" id="KW-0239">DNA-directed DNA polymerase</keyword>
<evidence type="ECO:0000313" key="9">
    <source>
        <dbReference type="Proteomes" id="UP001597171"/>
    </source>
</evidence>
<evidence type="ECO:0000256" key="6">
    <source>
        <dbReference type="ARBA" id="ARBA00034754"/>
    </source>
</evidence>
<dbReference type="Gene3D" id="1.10.8.60">
    <property type="match status" value="1"/>
</dbReference>
<evidence type="ECO:0000256" key="3">
    <source>
        <dbReference type="ARBA" id="ARBA00022695"/>
    </source>
</evidence>
<sequence>MVAIKASGVDAFLAKPPAEVCAVLIYGPDAGLVAERAERLAARALEGSDDPFALVRLEGDEVASDPGRLADEARTIALFGGKRLIRVKVGGRALNLALEGLLGGPQPESLTLLEAGDLKKTNPLRTLCEKNPRAAALPCYPDEAGARERLIDEELRAAGLGIAPDARALLSASLGPDRLAARGEVRKLCLYALGQSRIEADDVAAVIPDAGDVGQDAAVDAAFGGRAGDLVAALKALRLSGQPPSVVVGAALRHALTLHRLRADVEAGRSARQVMEANGFLFHFRRKDAAEKALGAWTGERLEQAIVRLGEAVATGRKTAGLGEATAERALLAIAIEAARRPR</sequence>
<evidence type="ECO:0000256" key="4">
    <source>
        <dbReference type="ARBA" id="ARBA00022705"/>
    </source>
</evidence>